<dbReference type="GO" id="GO:0008270">
    <property type="term" value="F:zinc ion binding"/>
    <property type="evidence" value="ECO:0007669"/>
    <property type="project" value="UniProtKB-KW"/>
</dbReference>
<accession>A0A061J8Z4</accession>
<dbReference type="Pfam" id="PF01753">
    <property type="entry name" value="zf-MYND"/>
    <property type="match status" value="1"/>
</dbReference>
<keyword evidence="3" id="KW-0862">Zinc</keyword>
<keyword evidence="1" id="KW-0479">Metal-binding</keyword>
<dbReference type="PANTHER" id="PTHR12197">
    <property type="entry name" value="HISTONE-LYSINE N-METHYLTRANSFERASE SMYD"/>
    <property type="match status" value="1"/>
</dbReference>
<dbReference type="AlphaFoldDB" id="A0A061J8Z4"/>
<dbReference type="Gene3D" id="2.170.270.10">
    <property type="entry name" value="SET domain"/>
    <property type="match status" value="1"/>
</dbReference>
<organism evidence="6 7">
    <name type="scientific">Trypanosoma rangeli SC58</name>
    <dbReference type="NCBI Taxonomy" id="429131"/>
    <lineage>
        <taxon>Eukaryota</taxon>
        <taxon>Discoba</taxon>
        <taxon>Euglenozoa</taxon>
        <taxon>Kinetoplastea</taxon>
        <taxon>Metakinetoplastina</taxon>
        <taxon>Trypanosomatida</taxon>
        <taxon>Trypanosomatidae</taxon>
        <taxon>Trypanosoma</taxon>
        <taxon>Herpetosoma</taxon>
    </lineage>
</organism>
<evidence type="ECO:0000256" key="3">
    <source>
        <dbReference type="ARBA" id="ARBA00022833"/>
    </source>
</evidence>
<keyword evidence="7" id="KW-1185">Reference proteome</keyword>
<dbReference type="SUPFAM" id="SSF82199">
    <property type="entry name" value="SET domain"/>
    <property type="match status" value="1"/>
</dbReference>
<feature type="domain" description="MYND-type" evidence="5">
    <location>
        <begin position="3"/>
        <end position="51"/>
    </location>
</feature>
<dbReference type="OrthoDB" id="265717at2759"/>
<dbReference type="EMBL" id="AUPL01000872">
    <property type="protein sequence ID" value="ESL11379.1"/>
    <property type="molecule type" value="Genomic_DNA"/>
</dbReference>
<sequence length="749" mass="83608">MRCFICAFTGDDAADGSSKAREFIACPDCHQLLYCSASCAEVGWFGHRALCEAQADKDGGARLATTMWRKWRQQEERSHLENALRHLVSVGKGPQYYAHALCLLDAISFTDGVTGDVVNTDTLQLIKEAVDLLTGTLTGSESAAKMTTAITLLLSGLLSRVLGHYEAALTVLRRGLAKLMPYMLEEEGMTCWGLLEAERMNIWTRKYPNVVMTSGETPVSSRRIMSGEVVACDNVPLLVWEANGFPPALTPRQTSVHDEGLQALVNAFLQKAREEQTSEDMPRSEEDLLTLLLNGLKGVKAVTADVIAAATTYLTAISDGPPPRWLVNLFFMAMTSRRRFRANEWGFFDLVSRVSHSCSPNCNWNFETCELRALRIIDMHEPLTIDNFWKPRFDIARQMMLKLPIPLRQQSVSANVGCVCACDRCTGDMNCSRHACGVVGEVRQQKAHSESGVNGVDTLRAFPCPICRGNEGWRSRLLSHAIQSHKHGGSEQEANEFALQCRLAPFEPWVCHRCGERWCDNEMPAEEMRLCRQAERLVILASRGIIERNFFDEAKGLMHEVFQLMGQHRHSAYLLTCEVFILFYRYIASRFAPPTGLLAQNHAVSWCRKWIRCAQSTHLSRDSPHVYATFIVDTSLSLTSAALQREKVLLLCHAEAHCPTAVIRGVQSREASAVAAILNDASGKESSTTGQFSLTFTSFMDAEQQEDEYALISDWELHILTRVQSEIQGKQSPNLPVHLMNALQRGQGL</sequence>
<evidence type="ECO:0000256" key="2">
    <source>
        <dbReference type="ARBA" id="ARBA00022771"/>
    </source>
</evidence>
<evidence type="ECO:0000256" key="1">
    <source>
        <dbReference type="ARBA" id="ARBA00022723"/>
    </source>
</evidence>
<evidence type="ECO:0000256" key="4">
    <source>
        <dbReference type="PROSITE-ProRule" id="PRU00134"/>
    </source>
</evidence>
<dbReference type="InterPro" id="IPR046341">
    <property type="entry name" value="SET_dom_sf"/>
</dbReference>
<keyword evidence="2 4" id="KW-0863">Zinc-finger</keyword>
<dbReference type="InterPro" id="IPR050869">
    <property type="entry name" value="H3K4_H4K5_MeTrfase"/>
</dbReference>
<evidence type="ECO:0000313" key="7">
    <source>
        <dbReference type="Proteomes" id="UP000031737"/>
    </source>
</evidence>
<dbReference type="Proteomes" id="UP000031737">
    <property type="component" value="Unassembled WGS sequence"/>
</dbReference>
<name>A0A061J8Z4_TRYRA</name>
<evidence type="ECO:0000313" key="6">
    <source>
        <dbReference type="EMBL" id="ESL11379.1"/>
    </source>
</evidence>
<dbReference type="PROSITE" id="PS50865">
    <property type="entry name" value="ZF_MYND_2"/>
    <property type="match status" value="1"/>
</dbReference>
<dbReference type="VEuPathDB" id="TriTrypDB:TRSC58_00872"/>
<dbReference type="SUPFAM" id="SSF144232">
    <property type="entry name" value="HIT/MYND zinc finger-like"/>
    <property type="match status" value="1"/>
</dbReference>
<comment type="caution">
    <text evidence="6">The sequence shown here is derived from an EMBL/GenBank/DDBJ whole genome shotgun (WGS) entry which is preliminary data.</text>
</comment>
<reference evidence="6 7" key="1">
    <citation type="submission" date="2013-07" db="EMBL/GenBank/DDBJ databases">
        <authorList>
            <person name="Stoco P.H."/>
            <person name="Wagner G."/>
            <person name="Gerber A."/>
            <person name="Zaha A."/>
            <person name="Thompson C."/>
            <person name="Bartholomeu D.C."/>
            <person name="Luckemeyer D.D."/>
            <person name="Bahia D."/>
            <person name="Loreto E."/>
            <person name="Prestes E.B."/>
            <person name="Lima F.M."/>
            <person name="Rodrigues-Luiz G."/>
            <person name="Vallejo G.A."/>
            <person name="Filho J.F."/>
            <person name="Monteiro K.M."/>
            <person name="Tyler K.M."/>
            <person name="de Almeida L.G."/>
            <person name="Ortiz M.F."/>
            <person name="Siervo M.A."/>
            <person name="de Moraes M.H."/>
            <person name="Cunha O.L."/>
            <person name="Mendonca-Neto R."/>
            <person name="Silva R."/>
            <person name="Teixeira S.M."/>
            <person name="Murta S.M."/>
            <person name="Sincero T.C."/>
            <person name="Mendes T.A."/>
            <person name="Urmenyi T.P."/>
            <person name="Silva V.G."/>
            <person name="da Rocha W.D."/>
            <person name="Andersson B."/>
            <person name="Romanha A.J."/>
            <person name="Steindel M."/>
            <person name="de Vasconcelos A.T."/>
            <person name="Grisard E.C."/>
        </authorList>
    </citation>
    <scope>NUCLEOTIDE SEQUENCE [LARGE SCALE GENOMIC DNA]</scope>
    <source>
        <strain evidence="6 7">SC58</strain>
    </source>
</reference>
<dbReference type="InterPro" id="IPR002893">
    <property type="entry name" value="Znf_MYND"/>
</dbReference>
<protein>
    <recommendedName>
        <fullName evidence="5">MYND-type domain-containing protein</fullName>
    </recommendedName>
</protein>
<evidence type="ECO:0000259" key="5">
    <source>
        <dbReference type="PROSITE" id="PS50865"/>
    </source>
</evidence>
<gene>
    <name evidence="6" type="ORF">TRSC58_00872</name>
</gene>
<proteinExistence type="predicted"/>